<dbReference type="Pfam" id="PF02540">
    <property type="entry name" value="NAD_synthase"/>
    <property type="match status" value="1"/>
</dbReference>
<evidence type="ECO:0000256" key="3">
    <source>
        <dbReference type="ARBA" id="ARBA00022598"/>
    </source>
</evidence>
<dbReference type="InterPro" id="IPR014729">
    <property type="entry name" value="Rossmann-like_a/b/a_fold"/>
</dbReference>
<comment type="subunit">
    <text evidence="9">Homodimer.</text>
</comment>
<dbReference type="Gene3D" id="3.40.50.880">
    <property type="match status" value="1"/>
</dbReference>
<dbReference type="eggNOG" id="COG0519">
    <property type="taxonomic scope" value="Bacteria"/>
</dbReference>
<evidence type="ECO:0000313" key="13">
    <source>
        <dbReference type="Proteomes" id="UP000000343"/>
    </source>
</evidence>
<dbReference type="FunFam" id="3.30.300.10:FF:000002">
    <property type="entry name" value="GMP synthase [glutamine-hydrolyzing]"/>
    <property type="match status" value="1"/>
</dbReference>
<dbReference type="AlphaFoldDB" id="E8X1Z7"/>
<dbReference type="InterPro" id="IPR029062">
    <property type="entry name" value="Class_I_gatase-like"/>
</dbReference>
<keyword evidence="4 9" id="KW-0547">Nucleotide-binding</keyword>
<reference evidence="13" key="1">
    <citation type="submission" date="2011-01" db="EMBL/GenBank/DDBJ databases">
        <title>Complete sequence of chromosome of Acidobacterium sp. MP5ACTX9.</title>
        <authorList>
            <consortium name="US DOE Joint Genome Institute"/>
            <person name="Lucas S."/>
            <person name="Copeland A."/>
            <person name="Lapidus A."/>
            <person name="Cheng J.-F."/>
            <person name="Goodwin L."/>
            <person name="Pitluck S."/>
            <person name="Teshima H."/>
            <person name="Detter J.C."/>
            <person name="Han C."/>
            <person name="Tapia R."/>
            <person name="Land M."/>
            <person name="Hauser L."/>
            <person name="Kyrpides N."/>
            <person name="Ivanova N."/>
            <person name="Ovchinnikova G."/>
            <person name="Pagani I."/>
            <person name="Rawat S.R."/>
            <person name="Mannisto M."/>
            <person name="Haggblom M.M."/>
            <person name="Woyke T."/>
        </authorList>
    </citation>
    <scope>NUCLEOTIDE SEQUENCE [LARGE SCALE GENOMIC DNA]</scope>
    <source>
        <strain evidence="13">MP5ACTX9</strain>
    </source>
</reference>
<dbReference type="NCBIfam" id="TIGR00884">
    <property type="entry name" value="guaA_Cterm"/>
    <property type="match status" value="1"/>
</dbReference>
<dbReference type="NCBIfam" id="TIGR00888">
    <property type="entry name" value="guaA_Nterm"/>
    <property type="match status" value="1"/>
</dbReference>
<feature type="domain" description="GMPS ATP-PPase" evidence="11">
    <location>
        <begin position="203"/>
        <end position="402"/>
    </location>
</feature>
<accession>E8X1Z7</accession>
<dbReference type="KEGG" id="acm:AciX9_2114"/>
<dbReference type="PANTHER" id="PTHR11922">
    <property type="entry name" value="GMP SYNTHASE-RELATED"/>
    <property type="match status" value="1"/>
</dbReference>
<dbReference type="FunFam" id="3.40.50.620:FF:000001">
    <property type="entry name" value="GMP synthase [glutamine-hydrolyzing]"/>
    <property type="match status" value="1"/>
</dbReference>
<dbReference type="InterPro" id="IPR001674">
    <property type="entry name" value="GMP_synth_C"/>
</dbReference>
<dbReference type="Pfam" id="PF00117">
    <property type="entry name" value="GATase"/>
    <property type="match status" value="1"/>
</dbReference>
<evidence type="ECO:0000256" key="7">
    <source>
        <dbReference type="ARBA" id="ARBA00022840"/>
    </source>
</evidence>
<keyword evidence="13" id="KW-1185">Reference proteome</keyword>
<evidence type="ECO:0000256" key="1">
    <source>
        <dbReference type="ARBA" id="ARBA00002332"/>
    </source>
</evidence>
<evidence type="ECO:0000256" key="8">
    <source>
        <dbReference type="ARBA" id="ARBA00022962"/>
    </source>
</evidence>
<dbReference type="FunFam" id="3.40.50.880:FF:000001">
    <property type="entry name" value="GMP synthase [glutamine-hydrolyzing]"/>
    <property type="match status" value="1"/>
</dbReference>
<evidence type="ECO:0000256" key="2">
    <source>
        <dbReference type="ARBA" id="ARBA00005153"/>
    </source>
</evidence>
<evidence type="ECO:0000259" key="11">
    <source>
        <dbReference type="PROSITE" id="PS51553"/>
    </source>
</evidence>
<dbReference type="SUPFAM" id="SSF52317">
    <property type="entry name" value="Class I glutamine amidotransferase-like"/>
    <property type="match status" value="1"/>
</dbReference>
<dbReference type="PRINTS" id="PR00096">
    <property type="entry name" value="GATASE"/>
</dbReference>
<dbReference type="InterPro" id="IPR025777">
    <property type="entry name" value="GMPS_ATP_PPase_dom"/>
</dbReference>
<dbReference type="InterPro" id="IPR022955">
    <property type="entry name" value="GMP_synthase"/>
</dbReference>
<dbReference type="PROSITE" id="PS51553">
    <property type="entry name" value="GMPS_ATP_PPASE"/>
    <property type="match status" value="1"/>
</dbReference>
<dbReference type="GO" id="GO:0005829">
    <property type="term" value="C:cytosol"/>
    <property type="evidence" value="ECO:0007669"/>
    <property type="project" value="TreeGrafter"/>
</dbReference>
<proteinExistence type="inferred from homology"/>
<dbReference type="NCBIfam" id="NF000848">
    <property type="entry name" value="PRK00074.1"/>
    <property type="match status" value="1"/>
</dbReference>
<dbReference type="InterPro" id="IPR022310">
    <property type="entry name" value="NAD/GMP_synthase"/>
</dbReference>
<dbReference type="GO" id="GO:0003921">
    <property type="term" value="F:GMP synthase activity"/>
    <property type="evidence" value="ECO:0007669"/>
    <property type="project" value="InterPro"/>
</dbReference>
<feature type="binding site" evidence="10">
    <location>
        <begin position="230"/>
        <end position="236"/>
    </location>
    <ligand>
        <name>ATP</name>
        <dbReference type="ChEBI" id="CHEBI:30616"/>
    </ligand>
</feature>
<dbReference type="GO" id="GO:0005524">
    <property type="term" value="F:ATP binding"/>
    <property type="evidence" value="ECO:0007669"/>
    <property type="project" value="UniProtKB-UniRule"/>
</dbReference>
<dbReference type="EMBL" id="CP002480">
    <property type="protein sequence ID" value="ADW69158.1"/>
    <property type="molecule type" value="Genomic_DNA"/>
</dbReference>
<dbReference type="STRING" id="1198114.AciX9_2114"/>
<comment type="pathway">
    <text evidence="2 9">Purine metabolism; GMP biosynthesis; GMP from XMP (L-Gln route): step 1/1.</text>
</comment>
<dbReference type="CDD" id="cd01742">
    <property type="entry name" value="GATase1_GMP_Synthase"/>
    <property type="match status" value="1"/>
</dbReference>
<evidence type="ECO:0000256" key="4">
    <source>
        <dbReference type="ARBA" id="ARBA00022741"/>
    </source>
</evidence>
<name>E8X1Z7_GRATM</name>
<dbReference type="PANTHER" id="PTHR11922:SF2">
    <property type="entry name" value="GMP SYNTHASE [GLUTAMINE-HYDROLYZING]"/>
    <property type="match status" value="1"/>
</dbReference>
<dbReference type="CDD" id="cd01997">
    <property type="entry name" value="GMP_synthase_C"/>
    <property type="match status" value="1"/>
</dbReference>
<dbReference type="Pfam" id="PF00958">
    <property type="entry name" value="GMP_synt_C"/>
    <property type="match status" value="1"/>
</dbReference>
<feature type="active site" description="Nucleophile" evidence="9">
    <location>
        <position position="90"/>
    </location>
</feature>
<dbReference type="InterPro" id="IPR017926">
    <property type="entry name" value="GATASE"/>
</dbReference>
<dbReference type="Proteomes" id="UP000000343">
    <property type="component" value="Chromosome"/>
</dbReference>
<dbReference type="HAMAP" id="MF_00344">
    <property type="entry name" value="GMP_synthase"/>
    <property type="match status" value="1"/>
</dbReference>
<dbReference type="InterPro" id="IPR004739">
    <property type="entry name" value="GMP_synth_GATase"/>
</dbReference>
<sequence length="527" mass="57346">MDTPTNISASTSTIVILDFGSQYTQLIARRIREFNVFSVVLPCTTPLDQIKALAPMGLVLSGGPNSVYDPDAPAADPALLKMDVPILGICYGLQFIVHHLGGKVESAAQREYGHASVEVIRETKLFAGLPGTLDVWMSHGDHAVALPPGFERTAETANAVAGIADEDRRIWAVQFHPEVAHTRQGMELLRNFALDICGCEANWTPEHFIQTTIERVKAQVGTGHAICGLSGGVDSSVAAVLVARAIGDRLTCIFVNNGVLRKDEFAKVHATMREQLGLNVVAVDAADRFLTKLAGVTDPETKRKVIGGEFISVFDDEAKKIFEAEKSAGEEIAWLVQGTLYPDVIESSSVKGPSQTIKSHHNVGGLPADMKLKLIEPLRDLFKDEVRRIGRDLGMPDEIIERQPFPGPGLAVRILGEVTAERVAILQEADAIVVEEIKAAGLYRKVWQSFAVLLPVKSVGVMGDQRTYANTCAIRAVESEDGMTADWAPLPYEVLRKISSRIVSEVRGINRVVYDITSKPPGTIEWE</sequence>
<keyword evidence="6 9" id="KW-0658">Purine biosynthesis</keyword>
<evidence type="ECO:0000256" key="9">
    <source>
        <dbReference type="HAMAP-Rule" id="MF_00344"/>
    </source>
</evidence>
<dbReference type="MEROPS" id="C26.957"/>
<evidence type="ECO:0000256" key="10">
    <source>
        <dbReference type="PROSITE-ProRule" id="PRU00886"/>
    </source>
</evidence>
<dbReference type="SUPFAM" id="SSF52402">
    <property type="entry name" value="Adenine nucleotide alpha hydrolases-like"/>
    <property type="match status" value="1"/>
</dbReference>
<evidence type="ECO:0000313" key="12">
    <source>
        <dbReference type="EMBL" id="ADW69158.1"/>
    </source>
</evidence>
<keyword evidence="3 9" id="KW-0436">Ligase</keyword>
<dbReference type="UniPathway" id="UPA00189">
    <property type="reaction ID" value="UER00296"/>
</dbReference>
<comment type="function">
    <text evidence="1 9">Catalyzes the synthesis of GMP from XMP.</text>
</comment>
<keyword evidence="7 9" id="KW-0067">ATP-binding</keyword>
<feature type="active site" evidence="9">
    <location>
        <position position="176"/>
    </location>
</feature>
<dbReference type="Gene3D" id="3.40.50.620">
    <property type="entry name" value="HUPs"/>
    <property type="match status" value="1"/>
</dbReference>
<comment type="catalytic activity">
    <reaction evidence="9">
        <text>XMP + L-glutamine + ATP + H2O = GMP + L-glutamate + AMP + diphosphate + 2 H(+)</text>
        <dbReference type="Rhea" id="RHEA:11680"/>
        <dbReference type="ChEBI" id="CHEBI:15377"/>
        <dbReference type="ChEBI" id="CHEBI:15378"/>
        <dbReference type="ChEBI" id="CHEBI:29985"/>
        <dbReference type="ChEBI" id="CHEBI:30616"/>
        <dbReference type="ChEBI" id="CHEBI:33019"/>
        <dbReference type="ChEBI" id="CHEBI:57464"/>
        <dbReference type="ChEBI" id="CHEBI:58115"/>
        <dbReference type="ChEBI" id="CHEBI:58359"/>
        <dbReference type="ChEBI" id="CHEBI:456215"/>
        <dbReference type="EC" id="6.3.5.2"/>
    </reaction>
</comment>
<protein>
    <recommendedName>
        <fullName evidence="9">GMP synthase [glutamine-hydrolyzing]</fullName>
        <ecNumber evidence="9">6.3.5.2</ecNumber>
    </recommendedName>
    <alternativeName>
        <fullName evidence="9">GMP synthetase</fullName>
    </alternativeName>
    <alternativeName>
        <fullName evidence="9">Glutamine amidotransferase</fullName>
    </alternativeName>
</protein>
<dbReference type="RefSeq" id="WP_013580474.1">
    <property type="nucleotide sequence ID" value="NC_015064.1"/>
</dbReference>
<keyword evidence="8 9" id="KW-0315">Glutamine amidotransferase</keyword>
<keyword evidence="5 9" id="KW-0332">GMP biosynthesis</keyword>
<dbReference type="PROSITE" id="PS51273">
    <property type="entry name" value="GATASE_TYPE_1"/>
    <property type="match status" value="1"/>
</dbReference>
<dbReference type="HOGENOM" id="CLU_014340_0_5_0"/>
<gene>
    <name evidence="9" type="primary">guaA</name>
    <name evidence="12" type="ordered locus">AciX9_2114</name>
</gene>
<dbReference type="PaxDb" id="1198114-AciX9_2114"/>
<evidence type="ECO:0000256" key="6">
    <source>
        <dbReference type="ARBA" id="ARBA00022755"/>
    </source>
</evidence>
<dbReference type="Gene3D" id="3.30.300.10">
    <property type="match status" value="1"/>
</dbReference>
<dbReference type="SUPFAM" id="SSF54810">
    <property type="entry name" value="GMP synthetase C-terminal dimerisation domain"/>
    <property type="match status" value="1"/>
</dbReference>
<organism evidence="13">
    <name type="scientific">Granulicella tundricola (strain ATCC BAA-1859 / DSM 23138 / MP5ACTX9)</name>
    <dbReference type="NCBI Taxonomy" id="1198114"/>
    <lineage>
        <taxon>Bacteria</taxon>
        <taxon>Pseudomonadati</taxon>
        <taxon>Acidobacteriota</taxon>
        <taxon>Terriglobia</taxon>
        <taxon>Terriglobales</taxon>
        <taxon>Acidobacteriaceae</taxon>
        <taxon>Granulicella</taxon>
    </lineage>
</organism>
<dbReference type="EC" id="6.3.5.2" evidence="9"/>
<evidence type="ECO:0000256" key="5">
    <source>
        <dbReference type="ARBA" id="ARBA00022749"/>
    </source>
</evidence>
<dbReference type="eggNOG" id="COG0518">
    <property type="taxonomic scope" value="Bacteria"/>
</dbReference>
<dbReference type="PRINTS" id="PR00097">
    <property type="entry name" value="ANTSNTHASEII"/>
</dbReference>
<feature type="active site" evidence="9">
    <location>
        <position position="178"/>
    </location>
</feature>